<dbReference type="GO" id="GO:0010181">
    <property type="term" value="F:FMN binding"/>
    <property type="evidence" value="ECO:0007669"/>
    <property type="project" value="InterPro"/>
</dbReference>
<dbReference type="Gene3D" id="2.30.110.10">
    <property type="entry name" value="Electron Transport, Fmn-binding Protein, Chain A"/>
    <property type="match status" value="1"/>
</dbReference>
<reference evidence="5" key="1">
    <citation type="submission" date="2018-12" db="EMBL/GenBank/DDBJ databases">
        <title>Tengunoibacter tsumagoiensis gen. nov., sp. nov., Dictyobacter kobayashii sp. nov., D. alpinus sp. nov., and D. joshuensis sp. nov. and description of Dictyobacteraceae fam. nov. within the order Ktedonobacterales isolated from Tengu-no-mugimeshi.</title>
        <authorList>
            <person name="Wang C.M."/>
            <person name="Zheng Y."/>
            <person name="Sakai Y."/>
            <person name="Toyoda A."/>
            <person name="Minakuchi Y."/>
            <person name="Abe K."/>
            <person name="Yokota A."/>
            <person name="Yabe S."/>
        </authorList>
    </citation>
    <scope>NUCLEOTIDE SEQUENCE [LARGE SCALE GENOMIC DNA]</scope>
    <source>
        <strain evidence="5">Uno16</strain>
    </source>
</reference>
<evidence type="ECO:0000313" key="5">
    <source>
        <dbReference type="Proteomes" id="UP000287171"/>
    </source>
</evidence>
<evidence type="ECO:0000256" key="1">
    <source>
        <dbReference type="ARBA" id="ARBA00008898"/>
    </source>
</evidence>
<sequence>MGVDHSEFRLALSHFASGVTVITTQHQGQLHGTTVSSFCSLSLNPPLILVGIDLHATIHDLIIASEVFVVNILAEHAEDLSRHFARRTPEKFAGIAYTFGQLGVPLLDDALTTLECRLVARYPGGDHAIFVGEVVSTAIRPQHQPLLYYRSRYGHVQEVAVSQVNAPGLMTQEARRS</sequence>
<dbReference type="InterPro" id="IPR002563">
    <property type="entry name" value="Flavin_Rdtase-like_dom"/>
</dbReference>
<dbReference type="PANTHER" id="PTHR30466:SF11">
    <property type="entry name" value="FLAVIN-DEPENDENT MONOOXYGENASE, REDUCTASE SUBUNIT HSAB"/>
    <property type="match status" value="1"/>
</dbReference>
<evidence type="ECO:0000256" key="2">
    <source>
        <dbReference type="ARBA" id="ARBA00023002"/>
    </source>
</evidence>
<gene>
    <name evidence="4" type="ORF">KDA_55120</name>
</gene>
<proteinExistence type="inferred from homology"/>
<comment type="caution">
    <text evidence="4">The sequence shown here is derived from an EMBL/GenBank/DDBJ whole genome shotgun (WGS) entry which is preliminary data.</text>
</comment>
<dbReference type="PANTHER" id="PTHR30466">
    <property type="entry name" value="FLAVIN REDUCTASE"/>
    <property type="match status" value="1"/>
</dbReference>
<keyword evidence="5" id="KW-1185">Reference proteome</keyword>
<dbReference type="InterPro" id="IPR012349">
    <property type="entry name" value="Split_barrel_FMN-bd"/>
</dbReference>
<dbReference type="SUPFAM" id="SSF50475">
    <property type="entry name" value="FMN-binding split barrel"/>
    <property type="match status" value="1"/>
</dbReference>
<protein>
    <submittedName>
        <fullName evidence="4">Flavin reductase</fullName>
    </submittedName>
</protein>
<evidence type="ECO:0000313" key="4">
    <source>
        <dbReference type="EMBL" id="GCE30028.1"/>
    </source>
</evidence>
<dbReference type="GO" id="GO:0042602">
    <property type="term" value="F:riboflavin reductase (NADPH) activity"/>
    <property type="evidence" value="ECO:0007669"/>
    <property type="project" value="TreeGrafter"/>
</dbReference>
<feature type="domain" description="Flavin reductase like" evidence="3">
    <location>
        <begin position="12"/>
        <end position="155"/>
    </location>
</feature>
<dbReference type="Proteomes" id="UP000287171">
    <property type="component" value="Unassembled WGS sequence"/>
</dbReference>
<dbReference type="RefSeq" id="WP_126630197.1">
    <property type="nucleotide sequence ID" value="NZ_BIFT01000002.1"/>
</dbReference>
<dbReference type="EMBL" id="BIFT01000002">
    <property type="protein sequence ID" value="GCE30028.1"/>
    <property type="molecule type" value="Genomic_DNA"/>
</dbReference>
<dbReference type="InterPro" id="IPR050268">
    <property type="entry name" value="NADH-dep_flavin_reductase"/>
</dbReference>
<dbReference type="Pfam" id="PF01613">
    <property type="entry name" value="Flavin_Reduct"/>
    <property type="match status" value="1"/>
</dbReference>
<dbReference type="SMART" id="SM00903">
    <property type="entry name" value="Flavin_Reduct"/>
    <property type="match status" value="1"/>
</dbReference>
<organism evidence="4 5">
    <name type="scientific">Dictyobacter alpinus</name>
    <dbReference type="NCBI Taxonomy" id="2014873"/>
    <lineage>
        <taxon>Bacteria</taxon>
        <taxon>Bacillati</taxon>
        <taxon>Chloroflexota</taxon>
        <taxon>Ktedonobacteria</taxon>
        <taxon>Ktedonobacterales</taxon>
        <taxon>Dictyobacteraceae</taxon>
        <taxon>Dictyobacter</taxon>
    </lineage>
</organism>
<accession>A0A402BF64</accession>
<dbReference type="OrthoDB" id="9792858at2"/>
<keyword evidence="2" id="KW-0560">Oxidoreductase</keyword>
<evidence type="ECO:0000259" key="3">
    <source>
        <dbReference type="SMART" id="SM00903"/>
    </source>
</evidence>
<name>A0A402BF64_9CHLR</name>
<dbReference type="AlphaFoldDB" id="A0A402BF64"/>
<comment type="similarity">
    <text evidence="1">Belongs to the non-flavoprotein flavin reductase family.</text>
</comment>